<evidence type="ECO:0000256" key="1">
    <source>
        <dbReference type="SAM" id="MobiDB-lite"/>
    </source>
</evidence>
<protein>
    <submittedName>
        <fullName evidence="2">Uncharacterized protein</fullName>
    </submittedName>
</protein>
<organism evidence="2 3">
    <name type="scientific">Etheostoma spectabile</name>
    <name type="common">orangethroat darter</name>
    <dbReference type="NCBI Taxonomy" id="54343"/>
    <lineage>
        <taxon>Eukaryota</taxon>
        <taxon>Metazoa</taxon>
        <taxon>Chordata</taxon>
        <taxon>Craniata</taxon>
        <taxon>Vertebrata</taxon>
        <taxon>Euteleostomi</taxon>
        <taxon>Actinopterygii</taxon>
        <taxon>Neopterygii</taxon>
        <taxon>Teleostei</taxon>
        <taxon>Neoteleostei</taxon>
        <taxon>Acanthomorphata</taxon>
        <taxon>Eupercaria</taxon>
        <taxon>Perciformes</taxon>
        <taxon>Percoidei</taxon>
        <taxon>Percidae</taxon>
        <taxon>Etheostomatinae</taxon>
        <taxon>Etheostoma</taxon>
    </lineage>
</organism>
<evidence type="ECO:0000313" key="2">
    <source>
        <dbReference type="EMBL" id="KAA8579391.1"/>
    </source>
</evidence>
<name>A0A5J5CGG7_9PERO</name>
<keyword evidence="3" id="KW-1185">Reference proteome</keyword>
<dbReference type="Proteomes" id="UP000327493">
    <property type="component" value="Unassembled WGS sequence"/>
</dbReference>
<dbReference type="EMBL" id="VOFY01000027">
    <property type="protein sequence ID" value="KAA8579391.1"/>
    <property type="molecule type" value="Genomic_DNA"/>
</dbReference>
<evidence type="ECO:0000313" key="3">
    <source>
        <dbReference type="Proteomes" id="UP000327493"/>
    </source>
</evidence>
<dbReference type="AlphaFoldDB" id="A0A5J5CGG7"/>
<gene>
    <name evidence="2" type="ORF">FQN60_018668</name>
</gene>
<reference evidence="2 3" key="1">
    <citation type="submission" date="2019-08" db="EMBL/GenBank/DDBJ databases">
        <title>A chromosome-level genome assembly, high-density linkage maps, and genome scans reveal the genomic architecture of hybrid incompatibilities underlying speciation via character displacement in darters (Percidae: Etheostominae).</title>
        <authorList>
            <person name="Moran R.L."/>
            <person name="Catchen J.M."/>
            <person name="Fuller R.C."/>
        </authorList>
    </citation>
    <scope>NUCLEOTIDE SEQUENCE [LARGE SCALE GENOMIC DNA]</scope>
    <source>
        <strain evidence="2">EspeVRDwgs_2016</strain>
        <tissue evidence="2">Muscle</tissue>
    </source>
</reference>
<accession>A0A5J5CGG7</accession>
<feature type="region of interest" description="Disordered" evidence="1">
    <location>
        <begin position="1"/>
        <end position="24"/>
    </location>
</feature>
<feature type="compositionally biased region" description="Polar residues" evidence="1">
    <location>
        <begin position="48"/>
        <end position="63"/>
    </location>
</feature>
<sequence length="70" mass="7678">MALQSECHVTVTESRQHQLSPDSASPTQILTLRVDSINLLSEPLISGSTLQSMQSSERNSMHPSETLPML</sequence>
<feature type="compositionally biased region" description="Polar residues" evidence="1">
    <location>
        <begin position="11"/>
        <end position="24"/>
    </location>
</feature>
<comment type="caution">
    <text evidence="2">The sequence shown here is derived from an EMBL/GenBank/DDBJ whole genome shotgun (WGS) entry which is preliminary data.</text>
</comment>
<proteinExistence type="predicted"/>
<feature type="region of interest" description="Disordered" evidence="1">
    <location>
        <begin position="48"/>
        <end position="70"/>
    </location>
</feature>